<dbReference type="InterPro" id="IPR006342">
    <property type="entry name" value="FkbM_mtfrase"/>
</dbReference>
<evidence type="ECO:0000313" key="3">
    <source>
        <dbReference type="Proteomes" id="UP001397290"/>
    </source>
</evidence>
<evidence type="ECO:0000313" key="2">
    <source>
        <dbReference type="EMBL" id="KAK8146863.1"/>
    </source>
</evidence>
<dbReference type="InterPro" id="IPR052514">
    <property type="entry name" value="SAM-dependent_MTase"/>
</dbReference>
<dbReference type="Proteomes" id="UP001397290">
    <property type="component" value="Unassembled WGS sequence"/>
</dbReference>
<dbReference type="PANTHER" id="PTHR34203">
    <property type="entry name" value="METHYLTRANSFERASE, FKBM FAMILY PROTEIN"/>
    <property type="match status" value="1"/>
</dbReference>
<organism evidence="2 3">
    <name type="scientific">Beauveria asiatica</name>
    <dbReference type="NCBI Taxonomy" id="1069075"/>
    <lineage>
        <taxon>Eukaryota</taxon>
        <taxon>Fungi</taxon>
        <taxon>Dikarya</taxon>
        <taxon>Ascomycota</taxon>
        <taxon>Pezizomycotina</taxon>
        <taxon>Sordariomycetes</taxon>
        <taxon>Hypocreomycetidae</taxon>
        <taxon>Hypocreales</taxon>
        <taxon>Cordycipitaceae</taxon>
        <taxon>Beauveria</taxon>
    </lineage>
</organism>
<name>A0AAW0RXW9_9HYPO</name>
<accession>A0AAW0RXW9</accession>
<comment type="caution">
    <text evidence="2">The sequence shown here is derived from an EMBL/GenBank/DDBJ whole genome shotgun (WGS) entry which is preliminary data.</text>
</comment>
<dbReference type="Pfam" id="PF05050">
    <property type="entry name" value="Methyltransf_21"/>
    <property type="match status" value="1"/>
</dbReference>
<dbReference type="EMBL" id="JAAHCF010000184">
    <property type="protein sequence ID" value="KAK8146863.1"/>
    <property type="molecule type" value="Genomic_DNA"/>
</dbReference>
<dbReference type="AlphaFoldDB" id="A0AAW0RXW9"/>
<gene>
    <name evidence="2" type="ORF">G3M48_002493</name>
</gene>
<proteinExistence type="predicted"/>
<reference evidence="2 3" key="1">
    <citation type="submission" date="2020-02" db="EMBL/GenBank/DDBJ databases">
        <title>Comparative genomics of the hypocrealean fungal genus Beauvera.</title>
        <authorList>
            <person name="Showalter D.N."/>
            <person name="Bushley K.E."/>
            <person name="Rehner S.A."/>
        </authorList>
    </citation>
    <scope>NUCLEOTIDE SEQUENCE [LARGE SCALE GENOMIC DNA]</scope>
    <source>
        <strain evidence="2 3">ARSEF4384</strain>
    </source>
</reference>
<dbReference type="SUPFAM" id="SSF53335">
    <property type="entry name" value="S-adenosyl-L-methionine-dependent methyltransferases"/>
    <property type="match status" value="1"/>
</dbReference>
<dbReference type="InterPro" id="IPR029063">
    <property type="entry name" value="SAM-dependent_MTases_sf"/>
</dbReference>
<dbReference type="PANTHER" id="PTHR34203:SF15">
    <property type="entry name" value="SLL1173 PROTEIN"/>
    <property type="match status" value="1"/>
</dbReference>
<dbReference type="Gene3D" id="3.40.50.150">
    <property type="entry name" value="Vaccinia Virus protein VP39"/>
    <property type="match status" value="1"/>
</dbReference>
<protein>
    <recommendedName>
        <fullName evidence="1">Methyltransferase FkbM domain-containing protein</fullName>
    </recommendedName>
</protein>
<sequence length="278" mass="31195">MASITAQDSFDLASPNTALVSYINQDWLKMALVEKIQLADNFSVYANPAAKLEVEFIHKEIFIDKCYDVAPFPDDSFIVDAGGNIGMFTLYMKRKYPQSTILAFEPAPATFSTFQRNMELHNVSGVQAHQCGLGRENASLALTFYPQMPGNSTLYAEDKTNQMKSVDQNHPIAKLMQETQEVQVDVKRLSDFLGKVPNQKRVNLLKVDVEGAEMDVLRGLDDEHWDLIDNVVVELCDSKGDFATARTLLESKGFAVAVEKPDWAPPDLKMYMMIAKRN</sequence>
<evidence type="ECO:0000259" key="1">
    <source>
        <dbReference type="Pfam" id="PF05050"/>
    </source>
</evidence>
<keyword evidence="3" id="KW-1185">Reference proteome</keyword>
<feature type="domain" description="Methyltransferase FkbM" evidence="1">
    <location>
        <begin position="80"/>
        <end position="254"/>
    </location>
</feature>
<dbReference type="NCBIfam" id="TIGR01444">
    <property type="entry name" value="fkbM_fam"/>
    <property type="match status" value="1"/>
</dbReference>